<reference evidence="1 2" key="1">
    <citation type="submission" date="2006-02" db="EMBL/GenBank/DDBJ databases">
        <authorList>
            <person name="Waterbury J."/>
            <person name="Ferriera S."/>
            <person name="Johnson J."/>
            <person name="Kravitz S."/>
            <person name="Halpern A."/>
            <person name="Remington K."/>
            <person name="Beeson K."/>
            <person name="Tran B."/>
            <person name="Rogers Y.-H."/>
            <person name="Friedman R."/>
            <person name="Venter J.C."/>
        </authorList>
    </citation>
    <scope>NUCLEOTIDE SEQUENCE [LARGE SCALE GENOMIC DNA]</scope>
    <source>
        <strain evidence="1 2">Nb-231</strain>
    </source>
</reference>
<dbReference type="EMBL" id="AAOF01000034">
    <property type="protein sequence ID" value="EAR20155.1"/>
    <property type="molecule type" value="Genomic_DNA"/>
</dbReference>
<dbReference type="Proteomes" id="UP000003374">
    <property type="component" value="Unassembled WGS sequence"/>
</dbReference>
<gene>
    <name evidence="1" type="ORF">NB231_00010</name>
</gene>
<comment type="caution">
    <text evidence="1">The sequence shown here is derived from an EMBL/GenBank/DDBJ whole genome shotgun (WGS) entry which is preliminary data.</text>
</comment>
<dbReference type="STRING" id="314278.NB231_00010"/>
<name>A4BVV2_9GAMM</name>
<evidence type="ECO:0000313" key="1">
    <source>
        <dbReference type="EMBL" id="EAR20155.1"/>
    </source>
</evidence>
<accession>A4BVV2</accession>
<evidence type="ECO:0000313" key="2">
    <source>
        <dbReference type="Proteomes" id="UP000003374"/>
    </source>
</evidence>
<dbReference type="AlphaFoldDB" id="A4BVV2"/>
<proteinExistence type="predicted"/>
<protein>
    <submittedName>
        <fullName evidence="1">Uncharacterized protein</fullName>
    </submittedName>
</protein>
<keyword evidence="2" id="KW-1185">Reference proteome</keyword>
<organism evidence="1 2">
    <name type="scientific">Nitrococcus mobilis Nb-231</name>
    <dbReference type="NCBI Taxonomy" id="314278"/>
    <lineage>
        <taxon>Bacteria</taxon>
        <taxon>Pseudomonadati</taxon>
        <taxon>Pseudomonadota</taxon>
        <taxon>Gammaproteobacteria</taxon>
        <taxon>Chromatiales</taxon>
        <taxon>Ectothiorhodospiraceae</taxon>
        <taxon>Nitrococcus</taxon>
    </lineage>
</organism>
<sequence>MQYHSYGVGKKYNKALLPDKFSAALQICRKARR</sequence>
<dbReference type="HOGENOM" id="CLU_3382897_0_0_6"/>